<accession>A0A0S4TUJ7</accession>
<organism evidence="1">
    <name type="scientific">Ralstonia solanacearum</name>
    <name type="common">Pseudomonas solanacearum</name>
    <dbReference type="NCBI Taxonomy" id="305"/>
    <lineage>
        <taxon>Bacteria</taxon>
        <taxon>Pseudomonadati</taxon>
        <taxon>Pseudomonadota</taxon>
        <taxon>Betaproteobacteria</taxon>
        <taxon>Burkholderiales</taxon>
        <taxon>Burkholderiaceae</taxon>
        <taxon>Ralstonia</taxon>
        <taxon>Ralstonia solanacearum species complex</taxon>
    </lineage>
</organism>
<sequence>MKHAAWHSQRAMRHLRNRVRQRMEGLQKVLDDLFFQADEAHQLARAVRILLDDVAVRRIGVTKIDGAIERARPLFREQTLKRRLHRPRIVPFFGCKRNGRHGFPSTEV</sequence>
<evidence type="ECO:0000313" key="1">
    <source>
        <dbReference type="EMBL" id="CUV13654.1"/>
    </source>
</evidence>
<name>A0A0S4TUJ7_RALSL</name>
<dbReference type="AlphaFoldDB" id="A0A0S4TUJ7"/>
<gene>
    <name evidence="1" type="ORF">RUN39_v1_600038</name>
</gene>
<dbReference type="EMBL" id="LN899819">
    <property type="protein sequence ID" value="CUV13654.1"/>
    <property type="molecule type" value="Genomic_DNA"/>
</dbReference>
<reference evidence="1" key="1">
    <citation type="submission" date="2015-10" db="EMBL/GenBank/DDBJ databases">
        <authorList>
            <person name="Gilbert D.G."/>
        </authorList>
    </citation>
    <scope>NUCLEOTIDE SEQUENCE</scope>
    <source>
        <strain evidence="1">Phyl III-seqv23</strain>
    </source>
</reference>
<proteinExistence type="predicted"/>
<protein>
    <submittedName>
        <fullName evidence="1">Uncharacterized protein</fullName>
    </submittedName>
</protein>